<comment type="caution">
    <text evidence="1">The sequence shown here is derived from an EMBL/GenBank/DDBJ whole genome shotgun (WGS) entry which is preliminary data.</text>
</comment>
<gene>
    <name evidence="1" type="ORF">DXA50_13155</name>
</gene>
<dbReference type="RefSeq" id="WP_117775282.1">
    <property type="nucleotide sequence ID" value="NZ_CAJUBB010000085.1"/>
</dbReference>
<dbReference type="Pfam" id="PF09357">
    <property type="entry name" value="RteC"/>
    <property type="match status" value="1"/>
</dbReference>
<proteinExistence type="predicted"/>
<evidence type="ECO:0000313" key="1">
    <source>
        <dbReference type="EMBL" id="RGY15172.1"/>
    </source>
</evidence>
<evidence type="ECO:0008006" key="3">
    <source>
        <dbReference type="Google" id="ProtNLM"/>
    </source>
</evidence>
<evidence type="ECO:0000313" key="2">
    <source>
        <dbReference type="Proteomes" id="UP000286063"/>
    </source>
</evidence>
<protein>
    <recommendedName>
        <fullName evidence="3">RteC protein</fullName>
    </recommendedName>
</protein>
<dbReference type="Proteomes" id="UP000286063">
    <property type="component" value="Unassembled WGS sequence"/>
</dbReference>
<reference evidence="1 2" key="1">
    <citation type="submission" date="2018-08" db="EMBL/GenBank/DDBJ databases">
        <title>A genome reference for cultivated species of the human gut microbiota.</title>
        <authorList>
            <person name="Zou Y."/>
            <person name="Xue W."/>
            <person name="Luo G."/>
        </authorList>
    </citation>
    <scope>NUCLEOTIDE SEQUENCE [LARGE SCALE GENOMIC DNA]</scope>
    <source>
        <strain evidence="1 2">OF02-7</strain>
    </source>
</reference>
<dbReference type="EMBL" id="QSCR01000025">
    <property type="protein sequence ID" value="RGY15172.1"/>
    <property type="molecule type" value="Genomic_DNA"/>
</dbReference>
<dbReference type="InterPro" id="IPR018534">
    <property type="entry name" value="Tet_reg_excision_RteC"/>
</dbReference>
<dbReference type="OrthoDB" id="790983at2"/>
<accession>A0A413IKV7</accession>
<dbReference type="AlphaFoldDB" id="A0A413IKV7"/>
<name>A0A413IKV7_9BACT</name>
<organism evidence="1 2">
    <name type="scientific">Butyricimonas virosa</name>
    <dbReference type="NCBI Taxonomy" id="544645"/>
    <lineage>
        <taxon>Bacteria</taxon>
        <taxon>Pseudomonadati</taxon>
        <taxon>Bacteroidota</taxon>
        <taxon>Bacteroidia</taxon>
        <taxon>Bacteroidales</taxon>
        <taxon>Odoribacteraceae</taxon>
        <taxon>Butyricimonas</taxon>
    </lineage>
</organism>
<sequence length="271" mass="32413">MEAFIMNLLEKVEHELLVLENQSEKIEDHSETAISILHMALEKLKIFLKDYQFRTVEEEIQFFKKLKPVLCSRLIFYNQIWKIESKKPPTVTQEYDLSYLNKINDFYTDNVYIYQYLRLDANYFDEIFFTHKKVILINQEDLAFEIDTSFTTLWDHKVAQVLANVLLTSFLNKKLEELEKKEFVNYNLTWQDSKRSLVQLIYALVANKCFGNATIKQVANWMETSLHVKLDDIYNIYKEIKWEKINRTEFLDELKKALLKKMDEENASTTL</sequence>